<dbReference type="Proteomes" id="UP000320496">
    <property type="component" value="Chromosome"/>
</dbReference>
<keyword evidence="3" id="KW-0963">Cytoplasm</keyword>
<proteinExistence type="inferred from homology"/>
<evidence type="ECO:0000256" key="5">
    <source>
        <dbReference type="ARBA" id="ARBA00022840"/>
    </source>
</evidence>
<dbReference type="PANTHER" id="PTHR30473:SF1">
    <property type="entry name" value="PHOH-LIKE PROTEIN"/>
    <property type="match status" value="1"/>
</dbReference>
<feature type="domain" description="PhoH-like protein" evidence="7">
    <location>
        <begin position="104"/>
        <end position="307"/>
    </location>
</feature>
<keyword evidence="9" id="KW-1185">Reference proteome</keyword>
<evidence type="ECO:0000259" key="7">
    <source>
        <dbReference type="Pfam" id="PF02562"/>
    </source>
</evidence>
<evidence type="ECO:0000256" key="3">
    <source>
        <dbReference type="ARBA" id="ARBA00022490"/>
    </source>
</evidence>
<dbReference type="EMBL" id="CP036275">
    <property type="protein sequence ID" value="QDU38481.1"/>
    <property type="molecule type" value="Genomic_DNA"/>
</dbReference>
<evidence type="ECO:0000313" key="9">
    <source>
        <dbReference type="Proteomes" id="UP000320496"/>
    </source>
</evidence>
<dbReference type="PANTHER" id="PTHR30473">
    <property type="entry name" value="PROTEIN PHOH"/>
    <property type="match status" value="1"/>
</dbReference>
<comment type="subcellular location">
    <subcellularLocation>
        <location evidence="1">Cytoplasm</location>
    </subcellularLocation>
</comment>
<dbReference type="InterPro" id="IPR036612">
    <property type="entry name" value="KH_dom_type_1_sf"/>
</dbReference>
<accession>A0A517Z7S0</accession>
<dbReference type="AlphaFoldDB" id="A0A517Z7S0"/>
<organism evidence="8 9">
    <name type="scientific">Maioricimonas rarisocia</name>
    <dbReference type="NCBI Taxonomy" id="2528026"/>
    <lineage>
        <taxon>Bacteria</taxon>
        <taxon>Pseudomonadati</taxon>
        <taxon>Planctomycetota</taxon>
        <taxon>Planctomycetia</taxon>
        <taxon>Planctomycetales</taxon>
        <taxon>Planctomycetaceae</taxon>
        <taxon>Maioricimonas</taxon>
    </lineage>
</organism>
<dbReference type="InterPro" id="IPR051451">
    <property type="entry name" value="PhoH2-like"/>
</dbReference>
<dbReference type="Gene3D" id="3.40.50.300">
    <property type="entry name" value="P-loop containing nucleotide triphosphate hydrolases"/>
    <property type="match status" value="1"/>
</dbReference>
<sequence>MSTATIPISDADLVRTLFGAQDAHLRRLREALGVRIVHRGDALLIEGEEPDLEQGRKAVEELLSVARRQGVLHDEDVSSVIGRSGGDIDATSSAIDLFEKARSIRPRTPGQARYVDAIREHDVVMCTGPAGCGKTYLAVAMAVNAMRQEQVRKIVLVRPAVEAGEKLGFLPGDLLAKVNPFLRPLLDAMNDMLNFEQVRRYMESDVVEIVPLAFMRGRTLNDTFIILDEAQNTTITQMKMFLTRMGEGSKVVVTGDRTQSDLPENVASGLADAIQRLSHIEGVAVVELTGRDIVRHRLVREIVDAYEKGSGGRSSARR</sequence>
<evidence type="ECO:0000256" key="4">
    <source>
        <dbReference type="ARBA" id="ARBA00022741"/>
    </source>
</evidence>
<dbReference type="InterPro" id="IPR003714">
    <property type="entry name" value="PhoH"/>
</dbReference>
<dbReference type="GO" id="GO:0005524">
    <property type="term" value="F:ATP binding"/>
    <property type="evidence" value="ECO:0007669"/>
    <property type="project" value="UniProtKB-KW"/>
</dbReference>
<dbReference type="Pfam" id="PF02562">
    <property type="entry name" value="PhoH"/>
    <property type="match status" value="1"/>
</dbReference>
<dbReference type="SUPFAM" id="SSF52540">
    <property type="entry name" value="P-loop containing nucleoside triphosphate hydrolases"/>
    <property type="match status" value="1"/>
</dbReference>
<comment type="similarity">
    <text evidence="2">Belongs to the PhoH family.</text>
</comment>
<gene>
    <name evidence="8" type="ORF">Mal4_28090</name>
</gene>
<dbReference type="FunFam" id="3.40.50.300:FF:000013">
    <property type="entry name" value="PhoH family ATPase"/>
    <property type="match status" value="1"/>
</dbReference>
<dbReference type="KEGG" id="mri:Mal4_28090"/>
<dbReference type="OrthoDB" id="9773137at2"/>
<dbReference type="SUPFAM" id="SSF54791">
    <property type="entry name" value="Eukaryotic type KH-domain (KH-domain type I)"/>
    <property type="match status" value="1"/>
</dbReference>
<evidence type="ECO:0000313" key="8">
    <source>
        <dbReference type="EMBL" id="QDU38481.1"/>
    </source>
</evidence>
<dbReference type="GO" id="GO:0005829">
    <property type="term" value="C:cytosol"/>
    <property type="evidence" value="ECO:0007669"/>
    <property type="project" value="TreeGrafter"/>
</dbReference>
<protein>
    <recommendedName>
        <fullName evidence="6">PhoH-like protein</fullName>
    </recommendedName>
</protein>
<dbReference type="InterPro" id="IPR027417">
    <property type="entry name" value="P-loop_NTPase"/>
</dbReference>
<evidence type="ECO:0000256" key="6">
    <source>
        <dbReference type="ARBA" id="ARBA00039970"/>
    </source>
</evidence>
<evidence type="ECO:0000256" key="1">
    <source>
        <dbReference type="ARBA" id="ARBA00004496"/>
    </source>
</evidence>
<reference evidence="8 9" key="1">
    <citation type="submission" date="2019-02" db="EMBL/GenBank/DDBJ databases">
        <title>Deep-cultivation of Planctomycetes and their phenomic and genomic characterization uncovers novel biology.</title>
        <authorList>
            <person name="Wiegand S."/>
            <person name="Jogler M."/>
            <person name="Boedeker C."/>
            <person name="Pinto D."/>
            <person name="Vollmers J."/>
            <person name="Rivas-Marin E."/>
            <person name="Kohn T."/>
            <person name="Peeters S.H."/>
            <person name="Heuer A."/>
            <person name="Rast P."/>
            <person name="Oberbeckmann S."/>
            <person name="Bunk B."/>
            <person name="Jeske O."/>
            <person name="Meyerdierks A."/>
            <person name="Storesund J.E."/>
            <person name="Kallscheuer N."/>
            <person name="Luecker S."/>
            <person name="Lage O.M."/>
            <person name="Pohl T."/>
            <person name="Merkel B.J."/>
            <person name="Hornburger P."/>
            <person name="Mueller R.-W."/>
            <person name="Bruemmer F."/>
            <person name="Labrenz M."/>
            <person name="Spormann A.M."/>
            <person name="Op den Camp H."/>
            <person name="Overmann J."/>
            <person name="Amann R."/>
            <person name="Jetten M.S.M."/>
            <person name="Mascher T."/>
            <person name="Medema M.H."/>
            <person name="Devos D.P."/>
            <person name="Kaster A.-K."/>
            <person name="Ovreas L."/>
            <person name="Rohde M."/>
            <person name="Galperin M.Y."/>
            <person name="Jogler C."/>
        </authorList>
    </citation>
    <scope>NUCLEOTIDE SEQUENCE [LARGE SCALE GENOMIC DNA]</scope>
    <source>
        <strain evidence="8 9">Mal4</strain>
    </source>
</reference>
<evidence type="ECO:0000256" key="2">
    <source>
        <dbReference type="ARBA" id="ARBA00010393"/>
    </source>
</evidence>
<keyword evidence="5" id="KW-0067">ATP-binding</keyword>
<dbReference type="RefSeq" id="WP_145369756.1">
    <property type="nucleotide sequence ID" value="NZ_CP036275.1"/>
</dbReference>
<keyword evidence="4" id="KW-0547">Nucleotide-binding</keyword>
<dbReference type="GO" id="GO:0003723">
    <property type="term" value="F:RNA binding"/>
    <property type="evidence" value="ECO:0007669"/>
    <property type="project" value="InterPro"/>
</dbReference>
<name>A0A517Z7S0_9PLAN</name>